<comment type="caution">
    <text evidence="8">The sequence shown here is derived from an EMBL/GenBank/DDBJ whole genome shotgun (WGS) entry which is preliminary data.</text>
</comment>
<dbReference type="InterPro" id="IPR001138">
    <property type="entry name" value="Zn2Cys6_DnaBD"/>
</dbReference>
<evidence type="ECO:0000256" key="3">
    <source>
        <dbReference type="ARBA" id="ARBA00023015"/>
    </source>
</evidence>
<feature type="domain" description="Zn(2)-C6 fungal-type" evidence="7">
    <location>
        <begin position="82"/>
        <end position="112"/>
    </location>
</feature>
<evidence type="ECO:0000313" key="8">
    <source>
        <dbReference type="EMBL" id="KAF6799566.1"/>
    </source>
</evidence>
<name>A0A8H6IV31_9PEZI</name>
<dbReference type="GO" id="GO:0006351">
    <property type="term" value="P:DNA-templated transcription"/>
    <property type="evidence" value="ECO:0007669"/>
    <property type="project" value="InterPro"/>
</dbReference>
<protein>
    <submittedName>
        <fullName evidence="8">Nitrate assimilation regulatory protein</fullName>
    </submittedName>
</protein>
<keyword evidence="4" id="KW-0804">Transcription</keyword>
<accession>A0A8H6IV31</accession>
<evidence type="ECO:0000256" key="2">
    <source>
        <dbReference type="ARBA" id="ARBA00022723"/>
    </source>
</evidence>
<gene>
    <name evidence="8" type="ORF">CSOJ01_12423</name>
</gene>
<comment type="subcellular location">
    <subcellularLocation>
        <location evidence="1">Nucleus</location>
    </subcellularLocation>
</comment>
<dbReference type="PANTHER" id="PTHR47338">
    <property type="entry name" value="ZN(II)2CYS6 TRANSCRIPTION FACTOR (EUROFUNG)-RELATED"/>
    <property type="match status" value="1"/>
</dbReference>
<dbReference type="InterPro" id="IPR007219">
    <property type="entry name" value="XnlR_reg_dom"/>
</dbReference>
<dbReference type="AlphaFoldDB" id="A0A8H6IV31"/>
<dbReference type="GO" id="GO:0003677">
    <property type="term" value="F:DNA binding"/>
    <property type="evidence" value="ECO:0007669"/>
    <property type="project" value="InterPro"/>
</dbReference>
<evidence type="ECO:0000313" key="9">
    <source>
        <dbReference type="Proteomes" id="UP000652219"/>
    </source>
</evidence>
<dbReference type="InterPro" id="IPR050815">
    <property type="entry name" value="TF_fung"/>
</dbReference>
<dbReference type="Pfam" id="PF00172">
    <property type="entry name" value="Zn_clus"/>
    <property type="match status" value="2"/>
</dbReference>
<dbReference type="Proteomes" id="UP000652219">
    <property type="component" value="Unassembled WGS sequence"/>
</dbReference>
<reference evidence="8 9" key="1">
    <citation type="journal article" date="2020" name="Phytopathology">
        <title>Genome Sequence Resources of Colletotrichum truncatum, C. plurivorum, C. musicola, and C. sojae: Four Species Pathogenic to Soybean (Glycine max).</title>
        <authorList>
            <person name="Rogerio F."/>
            <person name="Boufleur T.R."/>
            <person name="Ciampi-Guillardi M."/>
            <person name="Sukno S.A."/>
            <person name="Thon M.R."/>
            <person name="Massola Junior N.S."/>
            <person name="Baroncelli R."/>
        </authorList>
    </citation>
    <scope>NUCLEOTIDE SEQUENCE [LARGE SCALE GENOMIC DNA]</scope>
    <source>
        <strain evidence="8 9">LFN0009</strain>
    </source>
</reference>
<evidence type="ECO:0000256" key="6">
    <source>
        <dbReference type="SAM" id="MobiDB-lite"/>
    </source>
</evidence>
<feature type="region of interest" description="Disordered" evidence="6">
    <location>
        <begin position="121"/>
        <end position="159"/>
    </location>
</feature>
<dbReference type="SUPFAM" id="SSF57701">
    <property type="entry name" value="Zn2/Cys6 DNA-binding domain"/>
    <property type="match status" value="2"/>
</dbReference>
<evidence type="ECO:0000256" key="1">
    <source>
        <dbReference type="ARBA" id="ARBA00004123"/>
    </source>
</evidence>
<proteinExistence type="predicted"/>
<dbReference type="PRINTS" id="PR00755">
    <property type="entry name" value="AFLATOXINBRP"/>
</dbReference>
<dbReference type="GO" id="GO:0008270">
    <property type="term" value="F:zinc ion binding"/>
    <property type="evidence" value="ECO:0007669"/>
    <property type="project" value="InterPro"/>
</dbReference>
<dbReference type="Gene3D" id="4.10.240.10">
    <property type="entry name" value="Zn(2)-C6 fungal-type DNA-binding domain"/>
    <property type="match status" value="2"/>
</dbReference>
<organism evidence="8 9">
    <name type="scientific">Colletotrichum sojae</name>
    <dbReference type="NCBI Taxonomy" id="2175907"/>
    <lineage>
        <taxon>Eukaryota</taxon>
        <taxon>Fungi</taxon>
        <taxon>Dikarya</taxon>
        <taxon>Ascomycota</taxon>
        <taxon>Pezizomycotina</taxon>
        <taxon>Sordariomycetes</taxon>
        <taxon>Hypocreomycetidae</taxon>
        <taxon>Glomerellales</taxon>
        <taxon>Glomerellaceae</taxon>
        <taxon>Colletotrichum</taxon>
        <taxon>Colletotrichum orchidearum species complex</taxon>
    </lineage>
</organism>
<sequence length="756" mass="84272">METQAPCRASGRPRKGLQICFQCRNRKVRCDGTAGGCENCRRLKFHCSFSVPDGSLDEVGDGSTPRADPSHLRLEKRRVRRACIACRDKKTKCCGTQPSCGRCLHRGAVCQYPDLSKPTSTAKAASNPLDHPMDAISSDSVSPMVNPGPLSHRDGSTAPSPASSLGLELSLNKSIIKQHIDAFFDCVYPIPCYGFIHKATFCQSWAQDTHNPRLLKAICGLTARYIASGDVGRLQQAARWIQEAEMQLFMLLSEPSLSDIEALMLTTLDHIVARRFSKMLISACLAARLAYMMRLNYEDGRLGFLTQERRRRLMWAIFAMETLYSSGRAEFTGSSKETIYLQLPCNERSFTLDIPVMTEPLSPSETQKSSDLGLMAYNIRVLDIRDRIQRLSHTITHHRKPLTDCIAQLKGLSDELEVLRRSLPLQYAFDKKNLFLRAYTPQRTSFVMFHAWWHQCQCDMYRFTIPGFREGLPFEELQTLPPDFVAYCRDRCLEHALAVADILATVTEMGKDIFITDPALAMCAFHSARVISRLGSPQFSSALPRPTVVAKLKACSDILEIPAEIYPTTKLLRSGIADLIHDAERDSGNSSPLRSNWEMEQPGTDGDGAPLPPARSAVQAAADAATLEVYSKYSVTDEIRKLRFQQDGEDGAVERFQRQEHETGQSGTAQQQNHPFSSVAEMAKADGPHQYVSVPLPDMAAGGIGYPEAEFGAHAAAPYDVSMTLGFEPSYGDCQPDLFLDSFMPLYRFEDMREPM</sequence>
<feature type="domain" description="Zn(2)-C6 fungal-type" evidence="7">
    <location>
        <begin position="19"/>
        <end position="49"/>
    </location>
</feature>
<dbReference type="PROSITE" id="PS00463">
    <property type="entry name" value="ZN2_CY6_FUNGAL_1"/>
    <property type="match status" value="1"/>
</dbReference>
<evidence type="ECO:0000256" key="4">
    <source>
        <dbReference type="ARBA" id="ARBA00023163"/>
    </source>
</evidence>
<dbReference type="InterPro" id="IPR036864">
    <property type="entry name" value="Zn2-C6_fun-type_DNA-bd_sf"/>
</dbReference>
<keyword evidence="3" id="KW-0805">Transcription regulation</keyword>
<evidence type="ECO:0000259" key="7">
    <source>
        <dbReference type="PROSITE" id="PS50048"/>
    </source>
</evidence>
<evidence type="ECO:0000256" key="5">
    <source>
        <dbReference type="ARBA" id="ARBA00023242"/>
    </source>
</evidence>
<dbReference type="EMBL" id="WIGN01000317">
    <property type="protein sequence ID" value="KAF6799566.1"/>
    <property type="molecule type" value="Genomic_DNA"/>
</dbReference>
<dbReference type="PROSITE" id="PS50048">
    <property type="entry name" value="ZN2_CY6_FUNGAL_2"/>
    <property type="match status" value="2"/>
</dbReference>
<dbReference type="Pfam" id="PF04082">
    <property type="entry name" value="Fungal_trans"/>
    <property type="match status" value="1"/>
</dbReference>
<feature type="region of interest" description="Disordered" evidence="6">
    <location>
        <begin position="583"/>
        <end position="616"/>
    </location>
</feature>
<dbReference type="GO" id="GO:0005634">
    <property type="term" value="C:nucleus"/>
    <property type="evidence" value="ECO:0007669"/>
    <property type="project" value="UniProtKB-SubCell"/>
</dbReference>
<dbReference type="CDD" id="cd12148">
    <property type="entry name" value="fungal_TF_MHR"/>
    <property type="match status" value="1"/>
</dbReference>
<dbReference type="PANTHER" id="PTHR47338:SF7">
    <property type="entry name" value="ZN(II)2CYS6 TRANSCRIPTION FACTOR (EUROFUNG)"/>
    <property type="match status" value="1"/>
</dbReference>
<dbReference type="CDD" id="cd00067">
    <property type="entry name" value="GAL4"/>
    <property type="match status" value="2"/>
</dbReference>
<dbReference type="GO" id="GO:0000981">
    <property type="term" value="F:DNA-binding transcription factor activity, RNA polymerase II-specific"/>
    <property type="evidence" value="ECO:0007669"/>
    <property type="project" value="InterPro"/>
</dbReference>
<dbReference type="SMART" id="SM00066">
    <property type="entry name" value="GAL4"/>
    <property type="match status" value="2"/>
</dbReference>
<keyword evidence="2" id="KW-0479">Metal-binding</keyword>
<keyword evidence="5" id="KW-0539">Nucleus</keyword>
<keyword evidence="9" id="KW-1185">Reference proteome</keyword>